<keyword evidence="6 11" id="KW-0347">Helicase</keyword>
<dbReference type="Proteomes" id="UP000002710">
    <property type="component" value="Chromosome"/>
</dbReference>
<dbReference type="EMBL" id="CP000112">
    <property type="protein sequence ID" value="ABB38318.1"/>
    <property type="molecule type" value="Genomic_DNA"/>
</dbReference>
<dbReference type="Pfam" id="PF00271">
    <property type="entry name" value="Helicase_C"/>
    <property type="match status" value="1"/>
</dbReference>
<evidence type="ECO:0000256" key="5">
    <source>
        <dbReference type="ARBA" id="ARBA00022801"/>
    </source>
</evidence>
<dbReference type="Pfam" id="PF18319">
    <property type="entry name" value="Zn_ribbon_PriA"/>
    <property type="match status" value="1"/>
</dbReference>
<dbReference type="STRING" id="207559.Dde_1519"/>
<feature type="binding site" evidence="11">
    <location>
        <position position="558"/>
    </location>
    <ligand>
        <name>Zn(2+)</name>
        <dbReference type="ChEBI" id="CHEBI:29105"/>
        <label>2</label>
    </ligand>
</feature>
<feature type="domain" description="Helicase ATP-binding" evidence="12">
    <location>
        <begin position="297"/>
        <end position="468"/>
    </location>
</feature>
<dbReference type="KEGG" id="dde:Dde_1519"/>
<dbReference type="GO" id="GO:0043138">
    <property type="term" value="F:3'-5' DNA helicase activity"/>
    <property type="evidence" value="ECO:0007669"/>
    <property type="project" value="UniProtKB-EC"/>
</dbReference>
<dbReference type="SUPFAM" id="SSF52540">
    <property type="entry name" value="P-loop containing nucleoside triphosphate hydrolases"/>
    <property type="match status" value="2"/>
</dbReference>
<dbReference type="InterPro" id="IPR041236">
    <property type="entry name" value="PriA_C"/>
</dbReference>
<feature type="binding site" evidence="11">
    <location>
        <position position="528"/>
    </location>
    <ligand>
        <name>Zn(2+)</name>
        <dbReference type="ChEBI" id="CHEBI:29105"/>
        <label>1</label>
    </ligand>
</feature>
<organism evidence="14 15">
    <name type="scientific">Oleidesulfovibrio alaskensis (strain ATCC BAA-1058 / DSM 17464 / G20)</name>
    <name type="common">Desulfovibrio alaskensis</name>
    <dbReference type="NCBI Taxonomy" id="207559"/>
    <lineage>
        <taxon>Bacteria</taxon>
        <taxon>Pseudomonadati</taxon>
        <taxon>Thermodesulfobacteriota</taxon>
        <taxon>Desulfovibrionia</taxon>
        <taxon>Desulfovibrionales</taxon>
        <taxon>Desulfovibrionaceae</taxon>
        <taxon>Oleidesulfovibrio</taxon>
    </lineage>
</organism>
<evidence type="ECO:0000256" key="7">
    <source>
        <dbReference type="ARBA" id="ARBA00022833"/>
    </source>
</evidence>
<dbReference type="InterPro" id="IPR027417">
    <property type="entry name" value="P-loop_NTPase"/>
</dbReference>
<proteinExistence type="inferred from homology"/>
<dbReference type="PANTHER" id="PTHR30580:SF0">
    <property type="entry name" value="PRIMOSOMAL PROTEIN N"/>
    <property type="match status" value="1"/>
</dbReference>
<keyword evidence="7 11" id="KW-0862">Zinc</keyword>
<evidence type="ECO:0000256" key="10">
    <source>
        <dbReference type="ARBA" id="ARBA00023235"/>
    </source>
</evidence>
<comment type="cofactor">
    <cofactor evidence="11">
        <name>Zn(2+)</name>
        <dbReference type="ChEBI" id="CHEBI:29105"/>
    </cofactor>
    <text evidence="11">Binds 2 zinc ions per subunit.</text>
</comment>
<dbReference type="GO" id="GO:0006302">
    <property type="term" value="P:double-strand break repair"/>
    <property type="evidence" value="ECO:0007669"/>
    <property type="project" value="InterPro"/>
</dbReference>
<dbReference type="GO" id="GO:0005524">
    <property type="term" value="F:ATP binding"/>
    <property type="evidence" value="ECO:0007669"/>
    <property type="project" value="UniProtKB-UniRule"/>
</dbReference>
<dbReference type="GO" id="GO:0008270">
    <property type="term" value="F:zinc ion binding"/>
    <property type="evidence" value="ECO:0007669"/>
    <property type="project" value="UniProtKB-UniRule"/>
</dbReference>
<sequence>MILCGRRCRPLFFVTSGNRQLVMNENLRIVSVSLMAPPYTTLHYRLPEWLPEEMWCAGLRVAVPLGARGTLRAGVIAACGCAPDTVPQGVELKAVLWPLEFVPLLGEEYLEMVRQLAVRQMVPPGQILGMLLPAGLRSAGVRLRVRAGGRPRTLRLRDIAKMADSERHVLASHWSAGRVEVLEPETDEAENDICHVTADPPWPVRPAARRQTEVLEYLWENGPVSRRRMLHDLGTGAQTPLLTLAERGLVHVGPLDAEQAEVCGCGIDSACHTEAFENQLFELTDAQQAALRACTDAVESDSAETRLLFGITGSGKTAVYLELARACLEKGLSVMLLAPEVALACKLYRDVQLRFPGLPAVLYHGYQSAHEREQQFLNLAAQAREGRPVLIAGTRSALFLPVASLGAVVLDEEHDASFKQDERLSYQAKEVAWFRVAQSKGALVLGSATPDVKTFHAVREGHMPGIVLSERVGGGTLPAVELVNIKDNAVKETILAPQTLTRIKETVTRGEQAVILLNRRGYAPLMYCLDCGSVARCPECEIGLTYHKGRERLVCHYCGHSVPFPSPCAKCRGVHYLPMGEGTEKLEETLSTMLPHGKKVLRLDRDSTRRPGRMEQILAAFAREESSILVGTQMLSKGHHFPSVTLAVVADGDIGLNMPDYRATERTFQLLVQAAGRAGRGERPGSVIIQTRDPAHYCWDYIRNCDYEGFFEKELEARRKRRYPPFVKLALIRLSYPMDWPQGQDRVNALASAVRASGRELGVSVLGPAPAPLPVLRGRRRFQCLLKASDWKTIRMLFHAARQGVPASSRLRLSLDLDPVNML</sequence>
<dbReference type="PROSITE" id="PS51192">
    <property type="entry name" value="HELICASE_ATP_BIND_1"/>
    <property type="match status" value="1"/>
</dbReference>
<dbReference type="SMART" id="SM00487">
    <property type="entry name" value="DEXDc"/>
    <property type="match status" value="1"/>
</dbReference>
<evidence type="ECO:0000256" key="8">
    <source>
        <dbReference type="ARBA" id="ARBA00022840"/>
    </source>
</evidence>
<feature type="domain" description="Helicase C-terminal" evidence="13">
    <location>
        <begin position="563"/>
        <end position="735"/>
    </location>
</feature>
<keyword evidence="10 11" id="KW-0413">Isomerase</keyword>
<dbReference type="GO" id="GO:1990077">
    <property type="term" value="C:primosome complex"/>
    <property type="evidence" value="ECO:0007669"/>
    <property type="project" value="UniProtKB-UniRule"/>
</dbReference>
<accession>Q311S8</accession>
<dbReference type="PANTHER" id="PTHR30580">
    <property type="entry name" value="PRIMOSOMAL PROTEIN N"/>
    <property type="match status" value="1"/>
</dbReference>
<dbReference type="GO" id="GO:0006310">
    <property type="term" value="P:DNA recombination"/>
    <property type="evidence" value="ECO:0007669"/>
    <property type="project" value="InterPro"/>
</dbReference>
<dbReference type="InterPro" id="IPR014001">
    <property type="entry name" value="Helicase_ATP-bd"/>
</dbReference>
<dbReference type="CDD" id="cd18804">
    <property type="entry name" value="SF2_C_priA"/>
    <property type="match status" value="1"/>
</dbReference>
<feature type="binding site" evidence="11">
    <location>
        <position position="531"/>
    </location>
    <ligand>
        <name>Zn(2+)</name>
        <dbReference type="ChEBI" id="CHEBI:29105"/>
        <label>1</label>
    </ligand>
</feature>
<dbReference type="Gene3D" id="3.40.50.300">
    <property type="entry name" value="P-loop containing nucleotide triphosphate hydrolases"/>
    <property type="match status" value="2"/>
</dbReference>
<dbReference type="InterPro" id="IPR011545">
    <property type="entry name" value="DEAD/DEAH_box_helicase_dom"/>
</dbReference>
<keyword evidence="2 11" id="KW-0235">DNA replication</keyword>
<evidence type="ECO:0000256" key="3">
    <source>
        <dbReference type="ARBA" id="ARBA00022723"/>
    </source>
</evidence>
<evidence type="ECO:0000256" key="11">
    <source>
        <dbReference type="HAMAP-Rule" id="MF_00983"/>
    </source>
</evidence>
<dbReference type="Pfam" id="PF17764">
    <property type="entry name" value="PriA_3primeBD"/>
    <property type="match status" value="1"/>
</dbReference>
<dbReference type="GO" id="GO:0006270">
    <property type="term" value="P:DNA replication initiation"/>
    <property type="evidence" value="ECO:0007669"/>
    <property type="project" value="TreeGrafter"/>
</dbReference>
<dbReference type="eggNOG" id="COG1198">
    <property type="taxonomic scope" value="Bacteria"/>
</dbReference>
<keyword evidence="1 11" id="KW-0639">Primosome</keyword>
<comment type="subunit">
    <text evidence="11">Component of the replication restart primosome.</text>
</comment>
<dbReference type="PROSITE" id="PS51194">
    <property type="entry name" value="HELICASE_CTER"/>
    <property type="match status" value="1"/>
</dbReference>
<feature type="binding site" evidence="11">
    <location>
        <position position="555"/>
    </location>
    <ligand>
        <name>Zn(2+)</name>
        <dbReference type="ChEBI" id="CHEBI:29105"/>
        <label>2</label>
    </ligand>
</feature>
<dbReference type="EC" id="5.6.2.4" evidence="11"/>
<reference evidence="14 15" key="1">
    <citation type="journal article" date="2011" name="J. Bacteriol.">
        <title>Complete genome sequence and updated annotation of Desulfovibrio alaskensis G20.</title>
        <authorList>
            <person name="Hauser L.J."/>
            <person name="Land M.L."/>
            <person name="Brown S.D."/>
            <person name="Larimer F."/>
            <person name="Keller K.L."/>
            <person name="Rapp-Giles B.J."/>
            <person name="Price M.N."/>
            <person name="Lin M."/>
            <person name="Bruce D.C."/>
            <person name="Detter J.C."/>
            <person name="Tapia R."/>
            <person name="Han C.S."/>
            <person name="Goodwin L.A."/>
            <person name="Cheng J.F."/>
            <person name="Pitluck S."/>
            <person name="Copeland A."/>
            <person name="Lucas S."/>
            <person name="Nolan M."/>
            <person name="Lapidus A.L."/>
            <person name="Palumbo A.V."/>
            <person name="Wall J.D."/>
        </authorList>
    </citation>
    <scope>NUCLEOTIDE SEQUENCE [LARGE SCALE GENOMIC DNA]</scope>
    <source>
        <strain evidence="15">ATCC BAA 1058 / DSM 17464 / G20</strain>
    </source>
</reference>
<dbReference type="Pfam" id="PF00270">
    <property type="entry name" value="DEAD"/>
    <property type="match status" value="1"/>
</dbReference>
<dbReference type="InterPro" id="IPR005259">
    <property type="entry name" value="PriA"/>
</dbReference>
<dbReference type="HOGENOM" id="CLU_013353_4_0_7"/>
<comment type="similarity">
    <text evidence="11">Belongs to the helicase family. PriA subfamily.</text>
</comment>
<evidence type="ECO:0000259" key="13">
    <source>
        <dbReference type="PROSITE" id="PS51194"/>
    </source>
</evidence>
<evidence type="ECO:0000256" key="1">
    <source>
        <dbReference type="ARBA" id="ARBA00022515"/>
    </source>
</evidence>
<dbReference type="AlphaFoldDB" id="Q311S8"/>
<comment type="catalytic activity">
    <reaction evidence="11">
        <text>ATP + H2O = ADP + phosphate + H(+)</text>
        <dbReference type="Rhea" id="RHEA:13065"/>
        <dbReference type="ChEBI" id="CHEBI:15377"/>
        <dbReference type="ChEBI" id="CHEBI:15378"/>
        <dbReference type="ChEBI" id="CHEBI:30616"/>
        <dbReference type="ChEBI" id="CHEBI:43474"/>
        <dbReference type="ChEBI" id="CHEBI:456216"/>
        <dbReference type="EC" id="5.6.2.4"/>
    </reaction>
</comment>
<evidence type="ECO:0000313" key="15">
    <source>
        <dbReference type="Proteomes" id="UP000002710"/>
    </source>
</evidence>
<comment type="catalytic activity">
    <reaction evidence="11">
        <text>Couples ATP hydrolysis with the unwinding of duplex DNA by translocating in the 3'-5' direction.</text>
        <dbReference type="EC" id="5.6.2.4"/>
    </reaction>
</comment>
<dbReference type="InterPro" id="IPR042115">
    <property type="entry name" value="PriA_3primeBD_sf"/>
</dbReference>
<dbReference type="GO" id="GO:0003677">
    <property type="term" value="F:DNA binding"/>
    <property type="evidence" value="ECO:0007669"/>
    <property type="project" value="UniProtKB-UniRule"/>
</dbReference>
<keyword evidence="4 11" id="KW-0547">Nucleotide-binding</keyword>
<evidence type="ECO:0000256" key="2">
    <source>
        <dbReference type="ARBA" id="ARBA00022705"/>
    </source>
</evidence>
<evidence type="ECO:0000256" key="9">
    <source>
        <dbReference type="ARBA" id="ARBA00023125"/>
    </source>
</evidence>
<keyword evidence="9 11" id="KW-0238">DNA-binding</keyword>
<name>Q311S8_OLEA2</name>
<protein>
    <recommendedName>
        <fullName evidence="11">Replication restart protein PriA</fullName>
    </recommendedName>
    <alternativeName>
        <fullName evidence="11">ATP-dependent DNA helicase PriA</fullName>
        <ecNumber evidence="11">5.6.2.4</ecNumber>
    </alternativeName>
    <alternativeName>
        <fullName evidence="11">DNA 3'-5' helicase PriA</fullName>
    </alternativeName>
</protein>
<evidence type="ECO:0000313" key="14">
    <source>
        <dbReference type="EMBL" id="ABB38318.1"/>
    </source>
</evidence>
<gene>
    <name evidence="11" type="primary">priA</name>
    <name evidence="14" type="ordered locus">Dde_1519</name>
</gene>
<dbReference type="GO" id="GO:0016887">
    <property type="term" value="F:ATP hydrolysis activity"/>
    <property type="evidence" value="ECO:0007669"/>
    <property type="project" value="RHEA"/>
</dbReference>
<feature type="binding site" evidence="11">
    <location>
        <position position="537"/>
    </location>
    <ligand>
        <name>Zn(2+)</name>
        <dbReference type="ChEBI" id="CHEBI:29105"/>
        <label>2</label>
    </ligand>
</feature>
<dbReference type="SMART" id="SM00490">
    <property type="entry name" value="HELICc"/>
    <property type="match status" value="1"/>
</dbReference>
<keyword evidence="8 11" id="KW-0067">ATP-binding</keyword>
<evidence type="ECO:0000259" key="12">
    <source>
        <dbReference type="PROSITE" id="PS51192"/>
    </source>
</evidence>
<dbReference type="Gene3D" id="3.40.1440.60">
    <property type="entry name" value="PriA, 3(prime) DNA-binding domain"/>
    <property type="match status" value="1"/>
</dbReference>
<feature type="binding site" evidence="11">
    <location>
        <position position="571"/>
    </location>
    <ligand>
        <name>Zn(2+)</name>
        <dbReference type="ChEBI" id="CHEBI:29105"/>
        <label>1</label>
    </ligand>
</feature>
<evidence type="ECO:0000256" key="4">
    <source>
        <dbReference type="ARBA" id="ARBA00022741"/>
    </source>
</evidence>
<dbReference type="HAMAP" id="MF_00983">
    <property type="entry name" value="PriA"/>
    <property type="match status" value="1"/>
</dbReference>
<evidence type="ECO:0000256" key="6">
    <source>
        <dbReference type="ARBA" id="ARBA00022806"/>
    </source>
</evidence>
<keyword evidence="3 11" id="KW-0479">Metal-binding</keyword>
<dbReference type="GO" id="GO:0006269">
    <property type="term" value="P:DNA replication, synthesis of primer"/>
    <property type="evidence" value="ECO:0007669"/>
    <property type="project" value="UniProtKB-KW"/>
</dbReference>
<keyword evidence="15" id="KW-1185">Reference proteome</keyword>
<dbReference type="InterPro" id="IPR040498">
    <property type="entry name" value="PriA_CRR"/>
</dbReference>
<dbReference type="Pfam" id="PF18074">
    <property type="entry name" value="PriA_C"/>
    <property type="match status" value="1"/>
</dbReference>
<feature type="binding site" evidence="11">
    <location>
        <position position="568"/>
    </location>
    <ligand>
        <name>Zn(2+)</name>
        <dbReference type="ChEBI" id="CHEBI:29105"/>
        <label>1</label>
    </ligand>
</feature>
<dbReference type="NCBIfam" id="TIGR00595">
    <property type="entry name" value="priA"/>
    <property type="match status" value="1"/>
</dbReference>
<comment type="function">
    <text evidence="11">Initiates the restart of stalled replication forks, which reloads the replicative helicase on sites other than the origin of replication. Recognizes and binds to abandoned replication forks and remodels them to uncover a helicase loading site. Promotes assembly of the primosome at these replication forks.</text>
</comment>
<dbReference type="InterPro" id="IPR001650">
    <property type="entry name" value="Helicase_C-like"/>
</dbReference>
<keyword evidence="5 11" id="KW-0378">Hydrolase</keyword>
<feature type="binding site" evidence="11">
    <location>
        <position position="540"/>
    </location>
    <ligand>
        <name>Zn(2+)</name>
        <dbReference type="ChEBI" id="CHEBI:29105"/>
        <label>2</label>
    </ligand>
</feature>
<dbReference type="InterPro" id="IPR041222">
    <property type="entry name" value="PriA_3primeBD"/>
</dbReference>